<organism evidence="2 3">
    <name type="scientific">Sphingomonas oleivorans</name>
    <dbReference type="NCBI Taxonomy" id="1735121"/>
    <lineage>
        <taxon>Bacteria</taxon>
        <taxon>Pseudomonadati</taxon>
        <taxon>Pseudomonadota</taxon>
        <taxon>Alphaproteobacteria</taxon>
        <taxon>Sphingomonadales</taxon>
        <taxon>Sphingomonadaceae</taxon>
        <taxon>Sphingomonas</taxon>
    </lineage>
</organism>
<evidence type="ECO:0000313" key="3">
    <source>
        <dbReference type="Proteomes" id="UP000244162"/>
    </source>
</evidence>
<protein>
    <submittedName>
        <fullName evidence="2">NAD(FAD)-dependent dehydrogenase</fullName>
    </submittedName>
</protein>
<reference evidence="2 3" key="1">
    <citation type="submission" date="2017-09" db="EMBL/GenBank/DDBJ databases">
        <title>Sphingomonas panjinensis sp.nov., isolated from oil-contaminated soil.</title>
        <authorList>
            <person name="Wang L."/>
            <person name="Chen L."/>
        </authorList>
    </citation>
    <scope>NUCLEOTIDE SEQUENCE [LARGE SCALE GENOMIC DNA]</scope>
    <source>
        <strain evidence="2 3">FW-11</strain>
    </source>
</reference>
<dbReference type="InterPro" id="IPR042204">
    <property type="entry name" value="2Fe-2S-bd_N"/>
</dbReference>
<dbReference type="EMBL" id="NWBU01000005">
    <property type="protein sequence ID" value="PTQ12131.1"/>
    <property type="molecule type" value="Genomic_DNA"/>
</dbReference>
<dbReference type="OrthoDB" id="573392at2"/>
<comment type="caution">
    <text evidence="2">The sequence shown here is derived from an EMBL/GenBank/DDBJ whole genome shotgun (WGS) entry which is preliminary data.</text>
</comment>
<dbReference type="Proteomes" id="UP000244162">
    <property type="component" value="Unassembled WGS sequence"/>
</dbReference>
<dbReference type="GO" id="GO:0051536">
    <property type="term" value="F:iron-sulfur cluster binding"/>
    <property type="evidence" value="ECO:0007669"/>
    <property type="project" value="InterPro"/>
</dbReference>
<evidence type="ECO:0000313" key="2">
    <source>
        <dbReference type="EMBL" id="PTQ12131.1"/>
    </source>
</evidence>
<gene>
    <name evidence="2" type="ORF">CLG96_06090</name>
</gene>
<dbReference type="Gene3D" id="3.10.20.440">
    <property type="entry name" value="2Fe-2S iron-sulphur cluster binding domain, sarcosine oxidase, alpha subunit, N-terminal domain"/>
    <property type="match status" value="1"/>
</dbReference>
<proteinExistence type="predicted"/>
<dbReference type="Pfam" id="PF13510">
    <property type="entry name" value="Fer2_4"/>
    <property type="match status" value="1"/>
</dbReference>
<dbReference type="InterPro" id="IPR036010">
    <property type="entry name" value="2Fe-2S_ferredoxin-like_sf"/>
</dbReference>
<dbReference type="GO" id="GO:0016491">
    <property type="term" value="F:oxidoreductase activity"/>
    <property type="evidence" value="ECO:0007669"/>
    <property type="project" value="UniProtKB-KW"/>
</dbReference>
<dbReference type="SUPFAM" id="SSF54292">
    <property type="entry name" value="2Fe-2S ferredoxin-like"/>
    <property type="match status" value="1"/>
</dbReference>
<dbReference type="RefSeq" id="WP_107966995.1">
    <property type="nucleotide sequence ID" value="NZ_NWBU01000005.1"/>
</dbReference>
<keyword evidence="3" id="KW-1185">Reference proteome</keyword>
<keyword evidence="1" id="KW-0560">Oxidoreductase</keyword>
<evidence type="ECO:0000256" key="1">
    <source>
        <dbReference type="ARBA" id="ARBA00023002"/>
    </source>
</evidence>
<dbReference type="AlphaFoldDB" id="A0A2T5FZK5"/>
<accession>A0A2T5FZK5</accession>
<sequence>MSAGRFRRLGETDRPSVEIEVDGEQVVALEGDSLLVAVLASGRTLRRSEFGDGDRSGFCLMGACQDCWMWTAEGGRVRACTTPVRAGLRLITQAMSEDLWPIPA</sequence>
<name>A0A2T5FZK5_9SPHN</name>